<dbReference type="InterPro" id="IPR034660">
    <property type="entry name" value="DinB/YfiT-like"/>
</dbReference>
<sequence>MRSSELLVDAFGRIDTIVLGVLDGLDADAMNWRPSGTGNSIGWLVWHLCRIQDEQIADAAGTESVWRVGEYAERFGLELSPADTGYGHSAHQVDAVRFASTVLLENYHDAVLARSLEFAGALEDSDLDRVVDTRWDPPVTLGVRLVSIIDDCAQHGGQASYVRGLSEALPKRSQDRLPLL</sequence>
<protein>
    <recommendedName>
        <fullName evidence="3">Chorismate synthase</fullName>
    </recommendedName>
</protein>
<reference evidence="1 2" key="1">
    <citation type="submission" date="2016-10" db="EMBL/GenBank/DDBJ databases">
        <authorList>
            <person name="de Groot N.N."/>
        </authorList>
    </citation>
    <scope>NUCLEOTIDE SEQUENCE [LARGE SCALE GENOMIC DNA]</scope>
    <source>
        <strain evidence="1 2">DSM 22274</strain>
    </source>
</reference>
<dbReference type="RefSeq" id="WP_074713387.1">
    <property type="nucleotide sequence ID" value="NZ_FNTV01000001.1"/>
</dbReference>
<dbReference type="InterPro" id="IPR007061">
    <property type="entry name" value="MST-like"/>
</dbReference>
<evidence type="ECO:0008006" key="3">
    <source>
        <dbReference type="Google" id="ProtNLM"/>
    </source>
</evidence>
<dbReference type="AlphaFoldDB" id="A0A1H5N2T7"/>
<organism evidence="1 2">
    <name type="scientific">Arthrobacter alpinus</name>
    <dbReference type="NCBI Taxonomy" id="656366"/>
    <lineage>
        <taxon>Bacteria</taxon>
        <taxon>Bacillati</taxon>
        <taxon>Actinomycetota</taxon>
        <taxon>Actinomycetes</taxon>
        <taxon>Micrococcales</taxon>
        <taxon>Micrococcaceae</taxon>
        <taxon>Arthrobacter</taxon>
    </lineage>
</organism>
<dbReference type="Proteomes" id="UP000182725">
    <property type="component" value="Unassembled WGS sequence"/>
</dbReference>
<accession>A0A1H5N2T7</accession>
<gene>
    <name evidence="1" type="ORF">SAMN04489740_3292</name>
</gene>
<evidence type="ECO:0000313" key="1">
    <source>
        <dbReference type="EMBL" id="SEE95201.1"/>
    </source>
</evidence>
<dbReference type="Pfam" id="PF04978">
    <property type="entry name" value="MST"/>
    <property type="match status" value="1"/>
</dbReference>
<dbReference type="SUPFAM" id="SSF109854">
    <property type="entry name" value="DinB/YfiT-like putative metalloenzymes"/>
    <property type="match status" value="1"/>
</dbReference>
<dbReference type="NCBIfam" id="NF047843">
    <property type="entry name" value="MST_Rv0443"/>
    <property type="match status" value="1"/>
</dbReference>
<evidence type="ECO:0000313" key="2">
    <source>
        <dbReference type="Proteomes" id="UP000182725"/>
    </source>
</evidence>
<proteinExistence type="predicted"/>
<dbReference type="Gene3D" id="1.20.120.450">
    <property type="entry name" value="dinb family like domain"/>
    <property type="match status" value="1"/>
</dbReference>
<dbReference type="EMBL" id="FNTV01000001">
    <property type="protein sequence ID" value="SEE95201.1"/>
    <property type="molecule type" value="Genomic_DNA"/>
</dbReference>
<name>A0A1H5N2T7_9MICC</name>